<dbReference type="EMBL" id="JACXVP010000011">
    <property type="protein sequence ID" value="KAG5574690.1"/>
    <property type="molecule type" value="Genomic_DNA"/>
</dbReference>
<gene>
    <name evidence="1" type="ORF">H5410_054824</name>
</gene>
<accession>A0A9J5WGD9</accession>
<dbReference type="AlphaFoldDB" id="A0A9J5WGD9"/>
<protein>
    <submittedName>
        <fullName evidence="1">Uncharacterized protein</fullName>
    </submittedName>
</protein>
<name>A0A9J5WGD9_SOLCO</name>
<proteinExistence type="predicted"/>
<keyword evidence="2" id="KW-1185">Reference proteome</keyword>
<reference evidence="1 2" key="1">
    <citation type="submission" date="2020-09" db="EMBL/GenBank/DDBJ databases">
        <title>De no assembly of potato wild relative species, Solanum commersonii.</title>
        <authorList>
            <person name="Cho K."/>
        </authorList>
    </citation>
    <scope>NUCLEOTIDE SEQUENCE [LARGE SCALE GENOMIC DNA]</scope>
    <source>
        <strain evidence="1">LZ3.2</strain>
        <tissue evidence="1">Leaf</tissue>
    </source>
</reference>
<evidence type="ECO:0000313" key="2">
    <source>
        <dbReference type="Proteomes" id="UP000824120"/>
    </source>
</evidence>
<organism evidence="1 2">
    <name type="scientific">Solanum commersonii</name>
    <name type="common">Commerson's wild potato</name>
    <name type="synonym">Commerson's nightshade</name>
    <dbReference type="NCBI Taxonomy" id="4109"/>
    <lineage>
        <taxon>Eukaryota</taxon>
        <taxon>Viridiplantae</taxon>
        <taxon>Streptophyta</taxon>
        <taxon>Embryophyta</taxon>
        <taxon>Tracheophyta</taxon>
        <taxon>Spermatophyta</taxon>
        <taxon>Magnoliopsida</taxon>
        <taxon>eudicotyledons</taxon>
        <taxon>Gunneridae</taxon>
        <taxon>Pentapetalae</taxon>
        <taxon>asterids</taxon>
        <taxon>lamiids</taxon>
        <taxon>Solanales</taxon>
        <taxon>Solanaceae</taxon>
        <taxon>Solanoideae</taxon>
        <taxon>Solaneae</taxon>
        <taxon>Solanum</taxon>
    </lineage>
</organism>
<dbReference type="Proteomes" id="UP000824120">
    <property type="component" value="Chromosome 11"/>
</dbReference>
<comment type="caution">
    <text evidence="1">The sequence shown here is derived from an EMBL/GenBank/DDBJ whole genome shotgun (WGS) entry which is preliminary data.</text>
</comment>
<sequence>MLEKFIVSLKCVPFETAVTFKVFEVLRIYEGCKDEFEPGWLKVVDDIHQKLVIPVGQLPMTSHEDDNIKIDVWREIKLWLDKQEKEK</sequence>
<evidence type="ECO:0000313" key="1">
    <source>
        <dbReference type="EMBL" id="KAG5574690.1"/>
    </source>
</evidence>
<dbReference type="OrthoDB" id="5835829at2759"/>